<accession>A0ACB8GE67</accession>
<proteinExistence type="predicted"/>
<dbReference type="EMBL" id="CM037614">
    <property type="protein sequence ID" value="KAH8017891.1"/>
    <property type="molecule type" value="Genomic_DNA"/>
</dbReference>
<name>A0ACB8GE67_9SAUR</name>
<keyword evidence="2" id="KW-1185">Reference proteome</keyword>
<gene>
    <name evidence="1" type="ORF">K3G42_033045</name>
</gene>
<comment type="caution">
    <text evidence="1">The sequence shown here is derived from an EMBL/GenBank/DDBJ whole genome shotgun (WGS) entry which is preliminary data.</text>
</comment>
<protein>
    <submittedName>
        <fullName evidence="1">Uncharacterized protein</fullName>
    </submittedName>
</protein>
<evidence type="ECO:0000313" key="2">
    <source>
        <dbReference type="Proteomes" id="UP000827872"/>
    </source>
</evidence>
<reference evidence="1" key="1">
    <citation type="submission" date="2021-08" db="EMBL/GenBank/DDBJ databases">
        <title>The first chromosome-level gecko genome reveals the dynamic sex chromosomes of Neotropical dwarf geckos (Sphaerodactylidae: Sphaerodactylus).</title>
        <authorList>
            <person name="Pinto B.J."/>
            <person name="Keating S.E."/>
            <person name="Gamble T."/>
        </authorList>
    </citation>
    <scope>NUCLEOTIDE SEQUENCE</scope>
    <source>
        <strain evidence="1">TG3544</strain>
    </source>
</reference>
<organism evidence="1 2">
    <name type="scientific">Sphaerodactylus townsendi</name>
    <dbReference type="NCBI Taxonomy" id="933632"/>
    <lineage>
        <taxon>Eukaryota</taxon>
        <taxon>Metazoa</taxon>
        <taxon>Chordata</taxon>
        <taxon>Craniata</taxon>
        <taxon>Vertebrata</taxon>
        <taxon>Euteleostomi</taxon>
        <taxon>Lepidosauria</taxon>
        <taxon>Squamata</taxon>
        <taxon>Bifurcata</taxon>
        <taxon>Gekkota</taxon>
        <taxon>Sphaerodactylidae</taxon>
        <taxon>Sphaerodactylus</taxon>
    </lineage>
</organism>
<sequence>MVTRCIVEVLLNGLSKPNAPPINPLCKEFLKKSSQQKPEKKRVGQDIELDTRLSESKQLDRPPEGTEKEGLNADELKRLAKDDEKRHPEEGKQEGKDDQQIASQRSSYSYDEAHEEEKKNEGEKRNEEDGSYTRNHSEEGSREKKQNEEEEHEPLDKKSLSTVGRVAEDDYKHSVDLKLSEESVESQEQGNQESKEEEEEEEEKYHHSFHREYEDSYEEDAQAEKRDHKPRHNHRKTKVDKSTEYRRHHNGEKRDSPEELSEEEDDFWDKRSHWPKHYYNTGHRYEEKRNSEEMHDSEEMEGNSRSQEYLNKRHHSKEEEDTRAHSRESEEKPLYYERKKLHDEPQKGTRHHYEERKSHGGWDEKRHVGKKWQHLQMEEIPRSPTVDVDEGEQKFYRPEEEIREEKRHYPTVLEEELEKRRYSEGKKHGLNKRTFLVEEGYPRSHYLMQNVKRAAAASYIPYYQQLRWKNRHVDKKDDMADPFWESAEEPRSRLDERDFFPDYNDYELWGQKQLLDSLNHKHNENSRREKMHKFDMKREYSRMDELAHLLNNRKKSAELPELYHSSEDEKRGHMIRRNEGKLSQRPLTQEEEKELENLAAMDLELQKMAEKFNNNRQG</sequence>
<dbReference type="Proteomes" id="UP000827872">
    <property type="component" value="Linkage Group LG01"/>
</dbReference>
<evidence type="ECO:0000313" key="1">
    <source>
        <dbReference type="EMBL" id="KAH8017891.1"/>
    </source>
</evidence>